<dbReference type="GO" id="GO:0003689">
    <property type="term" value="F:DNA clamp loader activity"/>
    <property type="evidence" value="ECO:0007669"/>
    <property type="project" value="InterPro"/>
</dbReference>
<dbReference type="SUPFAM" id="SSF48019">
    <property type="entry name" value="post-AAA+ oligomerization domain-like"/>
    <property type="match status" value="1"/>
</dbReference>
<feature type="region of interest" description="Disordered" evidence="5">
    <location>
        <begin position="708"/>
        <end position="735"/>
    </location>
</feature>
<dbReference type="GO" id="GO:0005663">
    <property type="term" value="C:DNA replication factor C complex"/>
    <property type="evidence" value="ECO:0007669"/>
    <property type="project" value="InterPro"/>
</dbReference>
<dbReference type="Pfam" id="PF08519">
    <property type="entry name" value="RFC1"/>
    <property type="match status" value="1"/>
</dbReference>
<evidence type="ECO:0000256" key="6">
    <source>
        <dbReference type="SAM" id="SignalP"/>
    </source>
</evidence>
<dbReference type="InterPro" id="IPR047854">
    <property type="entry name" value="RFC_lid"/>
</dbReference>
<reference evidence="8 9" key="1">
    <citation type="submission" date="2014-09" db="EMBL/GenBank/DDBJ databases">
        <authorList>
            <person name="Martin A.A."/>
        </authorList>
    </citation>
    <scope>NUCLEOTIDE SEQUENCE</scope>
    <source>
        <strain evidence="9">ED321</strain>
        <strain evidence="8">ED321 Heterogonic</strain>
    </source>
</reference>
<evidence type="ECO:0000256" key="2">
    <source>
        <dbReference type="ARBA" id="ARBA00022705"/>
    </source>
</evidence>
<protein>
    <submittedName>
        <fullName evidence="8 10">Replication factor C subunit 1</fullName>
    </submittedName>
</protein>
<evidence type="ECO:0000259" key="7">
    <source>
        <dbReference type="SMART" id="SM00382"/>
    </source>
</evidence>
<dbReference type="Proteomes" id="UP000035682">
    <property type="component" value="Unplaced"/>
</dbReference>
<dbReference type="InterPro" id="IPR027417">
    <property type="entry name" value="P-loop_NTPase"/>
</dbReference>
<dbReference type="eggNOG" id="KOG1968">
    <property type="taxonomic scope" value="Eukaryota"/>
</dbReference>
<dbReference type="CDD" id="cd00009">
    <property type="entry name" value="AAA"/>
    <property type="match status" value="1"/>
</dbReference>
<dbReference type="PANTHER" id="PTHR23389:SF6">
    <property type="entry name" value="REPLICATION FACTOR C SUBUNIT 1"/>
    <property type="match status" value="1"/>
</dbReference>
<evidence type="ECO:0000313" key="10">
    <source>
        <dbReference type="WBParaSite" id="SRAE_2000269600.1"/>
    </source>
</evidence>
<sequence length="1382" mass="153852">MICQLNITFLLIILLLCKTLAQINNVTGGTSTTGVTLPKVSSTNSVTTTNPAVTTTSSNTQPSVNISSSTIAPASNITKISANITSSTTISTTPIITTTPYIVNEIFADFSMSCDNITCTYSIQSPALSEAWINELQTVQNMTSIDSSSYNTDNTILKDYQNQTQKLCNLTEYNNLYNELIGNLSNIQQSLKDFNNYYDSLNKTYTNLTTYLNQFPAYNCYYYCKSFKPITTFTTPAPPSTTLFDPCSKQICDAEIDGNNYKGQCVRNGFSSYCKCPGNLDPYNSCQNVGCYSTTNGKPDMLLNGPIWSPGYLGQIISNTTYQNGQICSWQIKNIVNVQNLNLSVNKFQLADGSSLTISTDIMTVTFTNAYDIDSIRETIASIIEGASFIKIKFKAGKSISPDTQNYFDLYLNGTNPIITTTVPTTTQPSSITTTEDECNGHWVTVDYISYNEYSNDNEKIMDNAISTLEMTTTTINSQTTPGMTTTKQANSQTTQKMTTKQNGLQTTSSTKIVTPTKKTTRRICVTDKVTSSMSTSTQSIVTKGTTLSMSSSTQSIVTKGVTLSTTSSGIPKRKAVMSRTKECSSVSEENSELLSYGKKNKTKRRRNIVIDSDDDDETHDLATVKKRKIPKVCDEDSYDDEVNEGNIGAIRKAGKVVKEPKPPKIKKQKVEDTKQTKLEFFLTGDKSKKSTAEKKQNPELKSVSAADYFASSSSTKKTKKIDEDTSNVKKDSPKKELTKINSLNGNVNCVENGKKDSPKKKLTKEESSINKDIVTRTSPRKRTSNTEVKENTSVKKLEVTDSNIDTIKKKKINNVETQKVKNSPKKAVKNDTVKLEKPLSNVSTKTTQPSVVQKPKDQIWVDKYSPKTLKELINQTTDKSPANKLLHWLKCWKENNLGENGKVKKVKPTGLGAKNDGTAFKAALLSGSPGVGKTTCAVLACKELGLTYVQLNASDARGKKILQQKVEECLQTHNISSFFKSTNNPGKNVKQSEQVLIMDEVDGMSGSDDRAGISELILMIKNTKIPIICICNDRFNRKIQSLANHCFDLRFTKPTVNQVRARLMAIASKEGMKIPLEKMSQVAEASNLDIRQSIYNLQLIKSSGQVEQLNSKDVAVNIFEAARQLLDPKTSNIDRRRLYFTDYSIMPLFVQENYVSIEPVKLNRKETLKALKKSAEALSYVDVFEKQIRTNQVWELLNDQCTFAGILVPNYMQGYLSEQLAFPSHLGKISTTNKRYRMLRQLIYHMSTKLTVDETSLVTEILPTLRRQLADPLIKKGVDGIPEVINLYNQYCLTKEDHEFIIELTDWSNSEEIEKNIPSKVKAAFTRALNKEDRKLPYADLANDVVKISKGKKSSKKEVIKDDDSQSSSDDETTDLIEFDY</sequence>
<dbReference type="InterPro" id="IPR008921">
    <property type="entry name" value="DNA_pol3_clamp-load_cplx_C"/>
</dbReference>
<dbReference type="PANTHER" id="PTHR23389">
    <property type="entry name" value="CHROMOSOME TRANSMISSION FIDELITY FACTOR 18"/>
    <property type="match status" value="1"/>
</dbReference>
<dbReference type="InterPro" id="IPR003593">
    <property type="entry name" value="AAA+_ATPase"/>
</dbReference>
<name>A0A090LKF1_STRRB</name>
<dbReference type="GO" id="GO:0006260">
    <property type="term" value="P:DNA replication"/>
    <property type="evidence" value="ECO:0007669"/>
    <property type="project" value="UniProtKB-KW"/>
</dbReference>
<dbReference type="Gene3D" id="3.40.50.300">
    <property type="entry name" value="P-loop containing nucleotide triphosphate hydrolases"/>
    <property type="match status" value="1"/>
</dbReference>
<dbReference type="Gene3D" id="1.20.272.10">
    <property type="match status" value="1"/>
</dbReference>
<dbReference type="WormBase" id="SRAE_2000269600">
    <property type="protein sequence ID" value="SRP09005"/>
    <property type="gene ID" value="WBGene00262907"/>
</dbReference>
<proteinExistence type="inferred from homology"/>
<dbReference type="InterPro" id="IPR003959">
    <property type="entry name" value="ATPase_AAA_core"/>
</dbReference>
<comment type="similarity">
    <text evidence="1">Belongs to the activator 1 large subunit family.</text>
</comment>
<dbReference type="InterPro" id="IPR013725">
    <property type="entry name" value="DNA_replication_fac_RFC1_C"/>
</dbReference>
<feature type="domain" description="AAA+ ATPase" evidence="7">
    <location>
        <begin position="920"/>
        <end position="1058"/>
    </location>
</feature>
<dbReference type="GO" id="GO:0016887">
    <property type="term" value="F:ATP hydrolysis activity"/>
    <property type="evidence" value="ECO:0007669"/>
    <property type="project" value="InterPro"/>
</dbReference>
<feature type="region of interest" description="Disordered" evidence="5">
    <location>
        <begin position="749"/>
        <end position="791"/>
    </location>
</feature>
<keyword evidence="6" id="KW-0732">Signal</keyword>
<feature type="chain" id="PRO_5015030921" evidence="6">
    <location>
        <begin position="22"/>
        <end position="1382"/>
    </location>
</feature>
<keyword evidence="4" id="KW-0067">ATP-binding</keyword>
<feature type="signal peptide" evidence="6">
    <location>
        <begin position="1"/>
        <end position="21"/>
    </location>
</feature>
<dbReference type="GO" id="GO:0005524">
    <property type="term" value="F:ATP binding"/>
    <property type="evidence" value="ECO:0007669"/>
    <property type="project" value="UniProtKB-KW"/>
</dbReference>
<dbReference type="OrthoDB" id="446168at2759"/>
<dbReference type="EMBL" id="LN609529">
    <property type="protein sequence ID" value="CEF68035.1"/>
    <property type="molecule type" value="Genomic_DNA"/>
</dbReference>
<dbReference type="Gene3D" id="1.10.8.60">
    <property type="match status" value="1"/>
</dbReference>
<dbReference type="SMART" id="SM00382">
    <property type="entry name" value="AAA"/>
    <property type="match status" value="1"/>
</dbReference>
<feature type="compositionally biased region" description="Acidic residues" evidence="5">
    <location>
        <begin position="1370"/>
        <end position="1382"/>
    </location>
</feature>
<evidence type="ECO:0000256" key="5">
    <source>
        <dbReference type="SAM" id="MobiDB-lite"/>
    </source>
</evidence>
<dbReference type="WBParaSite" id="SRAE_2000269600.1">
    <property type="protein sequence ID" value="SRAE_2000269600.1"/>
    <property type="gene ID" value="WBGene00262907"/>
</dbReference>
<evidence type="ECO:0000313" key="11">
    <source>
        <dbReference type="WormBase" id="SRAE_2000269600"/>
    </source>
</evidence>
<evidence type="ECO:0000313" key="8">
    <source>
        <dbReference type="EMBL" id="CEF68035.1"/>
    </source>
</evidence>
<keyword evidence="9" id="KW-1185">Reference proteome</keyword>
<dbReference type="GeneID" id="36380400"/>
<gene>
    <name evidence="8 10 11" type="ORF">SRAE_2000269600</name>
</gene>
<dbReference type="FunFam" id="3.40.50.300:FF:000395">
    <property type="entry name" value="Replication factor C subunit 1"/>
    <property type="match status" value="1"/>
</dbReference>
<keyword evidence="2" id="KW-0235">DNA replication</keyword>
<feature type="compositionally biased region" description="Basic and acidic residues" evidence="5">
    <location>
        <begin position="721"/>
        <end position="735"/>
    </location>
</feature>
<dbReference type="SUPFAM" id="SSF52540">
    <property type="entry name" value="P-loop containing nucleoside triphosphate hydrolases"/>
    <property type="match status" value="1"/>
</dbReference>
<dbReference type="Pfam" id="PF00004">
    <property type="entry name" value="AAA"/>
    <property type="match status" value="1"/>
</dbReference>
<dbReference type="GO" id="GO:0003677">
    <property type="term" value="F:DNA binding"/>
    <property type="evidence" value="ECO:0007669"/>
    <property type="project" value="InterPro"/>
</dbReference>
<evidence type="ECO:0000256" key="3">
    <source>
        <dbReference type="ARBA" id="ARBA00022741"/>
    </source>
</evidence>
<keyword evidence="3" id="KW-0547">Nucleotide-binding</keyword>
<dbReference type="STRING" id="34506.A0A090LKF1"/>
<dbReference type="GO" id="GO:0005634">
    <property type="term" value="C:nucleus"/>
    <property type="evidence" value="ECO:0007669"/>
    <property type="project" value="TreeGrafter"/>
</dbReference>
<dbReference type="Pfam" id="PF25361">
    <property type="entry name" value="AAA_lid_RFC1"/>
    <property type="match status" value="1"/>
</dbReference>
<dbReference type="RefSeq" id="XP_024507235.1">
    <property type="nucleotide sequence ID" value="XM_024653793.1"/>
</dbReference>
<evidence type="ECO:0000313" key="9">
    <source>
        <dbReference type="Proteomes" id="UP000035682"/>
    </source>
</evidence>
<feature type="region of interest" description="Disordered" evidence="5">
    <location>
        <begin position="1351"/>
        <end position="1382"/>
    </location>
</feature>
<accession>A0A090LKF1</accession>
<evidence type="ECO:0000256" key="1">
    <source>
        <dbReference type="ARBA" id="ARBA00006116"/>
    </source>
</evidence>
<dbReference type="CDD" id="cd18140">
    <property type="entry name" value="HLD_clamp_RFC"/>
    <property type="match status" value="1"/>
</dbReference>
<organism evidence="8">
    <name type="scientific">Strongyloides ratti</name>
    <name type="common">Parasitic roundworm</name>
    <dbReference type="NCBI Taxonomy" id="34506"/>
    <lineage>
        <taxon>Eukaryota</taxon>
        <taxon>Metazoa</taxon>
        <taxon>Ecdysozoa</taxon>
        <taxon>Nematoda</taxon>
        <taxon>Chromadorea</taxon>
        <taxon>Rhabditida</taxon>
        <taxon>Tylenchina</taxon>
        <taxon>Panagrolaimomorpha</taxon>
        <taxon>Strongyloidoidea</taxon>
        <taxon>Strongyloididae</taxon>
        <taxon>Strongyloides</taxon>
    </lineage>
</organism>
<dbReference type="CTD" id="36380400"/>
<reference evidence="10" key="2">
    <citation type="submission" date="2020-12" db="UniProtKB">
        <authorList>
            <consortium name="WormBaseParasite"/>
        </authorList>
    </citation>
    <scope>IDENTIFICATION</scope>
</reference>
<evidence type="ECO:0000256" key="4">
    <source>
        <dbReference type="ARBA" id="ARBA00022840"/>
    </source>
</evidence>